<proteinExistence type="predicted"/>
<evidence type="ECO:0000313" key="2">
    <source>
        <dbReference type="Proteomes" id="UP000614460"/>
    </source>
</evidence>
<reference evidence="1" key="2">
    <citation type="submission" date="2020-09" db="EMBL/GenBank/DDBJ databases">
        <authorList>
            <person name="Sun Q."/>
            <person name="Zhou Y."/>
        </authorList>
    </citation>
    <scope>NUCLEOTIDE SEQUENCE</scope>
    <source>
        <strain evidence="1">CGMCC 1.15966</strain>
    </source>
</reference>
<accession>A0A8H9KTV1</accession>
<protein>
    <submittedName>
        <fullName evidence="1">Uncharacterized protein</fullName>
    </submittedName>
</protein>
<reference evidence="1" key="1">
    <citation type="journal article" date="2014" name="Int. J. Syst. Evol. Microbiol.">
        <title>Complete genome sequence of Corynebacterium casei LMG S-19264T (=DSM 44701T), isolated from a smear-ripened cheese.</title>
        <authorList>
            <consortium name="US DOE Joint Genome Institute (JGI-PGF)"/>
            <person name="Walter F."/>
            <person name="Albersmeier A."/>
            <person name="Kalinowski J."/>
            <person name="Ruckert C."/>
        </authorList>
    </citation>
    <scope>NUCLEOTIDE SEQUENCE</scope>
    <source>
        <strain evidence="1">CGMCC 1.15966</strain>
    </source>
</reference>
<evidence type="ECO:0000313" key="1">
    <source>
        <dbReference type="EMBL" id="GGE16526.1"/>
    </source>
</evidence>
<keyword evidence="2" id="KW-1185">Reference proteome</keyword>
<dbReference type="EMBL" id="BMKM01000002">
    <property type="protein sequence ID" value="GGE16526.1"/>
    <property type="molecule type" value="Genomic_DNA"/>
</dbReference>
<gene>
    <name evidence="1" type="ORF">GCM10011516_12810</name>
</gene>
<dbReference type="RefSeq" id="WP_094256828.1">
    <property type="nucleotide sequence ID" value="NZ_BMKM01000002.1"/>
</dbReference>
<dbReference type="AlphaFoldDB" id="A0A8H9KTV1"/>
<organism evidence="1 2">
    <name type="scientific">Sphingobacterium cellulitidis</name>
    <dbReference type="NCBI Taxonomy" id="1768011"/>
    <lineage>
        <taxon>Bacteria</taxon>
        <taxon>Pseudomonadati</taxon>
        <taxon>Bacteroidota</taxon>
        <taxon>Sphingobacteriia</taxon>
        <taxon>Sphingobacteriales</taxon>
        <taxon>Sphingobacteriaceae</taxon>
        <taxon>Sphingobacterium</taxon>
    </lineage>
</organism>
<sequence>MYLIENSAQQKFFNTINELDLKYGEYLIKDGKWLGGGFINLFFVHRTSKSSSVELNLKPEVFMQLPRELRKEIKSLVLKEGN</sequence>
<dbReference type="Proteomes" id="UP000614460">
    <property type="component" value="Unassembled WGS sequence"/>
</dbReference>
<comment type="caution">
    <text evidence="1">The sequence shown here is derived from an EMBL/GenBank/DDBJ whole genome shotgun (WGS) entry which is preliminary data.</text>
</comment>
<name>A0A8H9KTV1_9SPHI</name>